<keyword evidence="5" id="KW-1185">Reference proteome</keyword>
<evidence type="ECO:0000259" key="2">
    <source>
        <dbReference type="Pfam" id="PF20736"/>
    </source>
</evidence>
<gene>
    <name evidence="4" type="ORF">SAMN05216529_1034</name>
</gene>
<evidence type="ECO:0000313" key="4">
    <source>
        <dbReference type="EMBL" id="SUQ13282.1"/>
    </source>
</evidence>
<dbReference type="PANTHER" id="PTHR43465:SF2">
    <property type="entry name" value="DUF1680 DOMAIN PROTEIN (AFU_ORTHOLOGUE AFUA_1G08910)"/>
    <property type="match status" value="1"/>
</dbReference>
<dbReference type="AlphaFoldDB" id="A0A316A1Y1"/>
<dbReference type="InterPro" id="IPR012878">
    <property type="entry name" value="Beta-AFase-like_GH127_cat"/>
</dbReference>
<evidence type="ECO:0000259" key="3">
    <source>
        <dbReference type="Pfam" id="PF20737"/>
    </source>
</evidence>
<dbReference type="Proteomes" id="UP000254051">
    <property type="component" value="Unassembled WGS sequence"/>
</dbReference>
<dbReference type="InterPro" id="IPR049046">
    <property type="entry name" value="Beta-AFase-like_GH127_middle"/>
</dbReference>
<dbReference type="Gene3D" id="1.50.10.10">
    <property type="match status" value="1"/>
</dbReference>
<dbReference type="InterPro" id="IPR049049">
    <property type="entry name" value="Beta-AFase-like_GH127_C"/>
</dbReference>
<dbReference type="RefSeq" id="WP_109709289.1">
    <property type="nucleotide sequence ID" value="NZ_QGDS01000003.1"/>
</dbReference>
<dbReference type="InterPro" id="IPR049174">
    <property type="entry name" value="Beta-AFase-like"/>
</dbReference>
<dbReference type="PANTHER" id="PTHR43465">
    <property type="entry name" value="DUF1680 DOMAIN PROTEIN (AFU_ORTHOLOGUE AFUA_1G08910)"/>
    <property type="match status" value="1"/>
</dbReference>
<evidence type="ECO:0000313" key="5">
    <source>
        <dbReference type="Proteomes" id="UP000254051"/>
    </source>
</evidence>
<dbReference type="SUPFAM" id="SSF48208">
    <property type="entry name" value="Six-hairpin glycosidases"/>
    <property type="match status" value="1"/>
</dbReference>
<evidence type="ECO:0000259" key="1">
    <source>
        <dbReference type="Pfam" id="PF07944"/>
    </source>
</evidence>
<dbReference type="EMBL" id="UHJJ01000003">
    <property type="protein sequence ID" value="SUQ13282.1"/>
    <property type="molecule type" value="Genomic_DNA"/>
</dbReference>
<dbReference type="InterPro" id="IPR012341">
    <property type="entry name" value="6hp_glycosidase-like_sf"/>
</dbReference>
<evidence type="ECO:0008006" key="6">
    <source>
        <dbReference type="Google" id="ProtNLM"/>
    </source>
</evidence>
<dbReference type="OrthoDB" id="9757939at2"/>
<feature type="domain" description="Non-reducing end beta-L-arabinofuranosidase-like GH127 middle" evidence="2">
    <location>
        <begin position="449"/>
        <end position="538"/>
    </location>
</feature>
<feature type="domain" description="Non-reducing end beta-L-arabinofuranosidase-like GH127 C-terminal" evidence="3">
    <location>
        <begin position="542"/>
        <end position="658"/>
    </location>
</feature>
<reference evidence="5" key="1">
    <citation type="submission" date="2017-07" db="EMBL/GenBank/DDBJ databases">
        <authorList>
            <person name="Varghese N."/>
            <person name="Submissions S."/>
        </authorList>
    </citation>
    <scope>NUCLEOTIDE SEQUENCE [LARGE SCALE GENOMIC DNA]</scope>
    <source>
        <strain evidence="5">NLAE-zl-C134</strain>
    </source>
</reference>
<dbReference type="GO" id="GO:0005975">
    <property type="term" value="P:carbohydrate metabolic process"/>
    <property type="evidence" value="ECO:0007669"/>
    <property type="project" value="InterPro"/>
</dbReference>
<name>A0A316A1Y1_9FIRM</name>
<accession>A0A316A1Y1</accession>
<dbReference type="Pfam" id="PF07944">
    <property type="entry name" value="Beta-AFase-like_GH127_cat"/>
    <property type="match status" value="1"/>
</dbReference>
<proteinExistence type="predicted"/>
<sequence>MLKEIGLEKVTVKSEFWNYYIRNIKEKSIPFQYKVLDNDASVKIENENKIGTFDDERSNALENLRIAAGISEGERYGTIFQDSDVYKWLEAVAYSLYTAPDKELQALAESLVDLIEKAQDEDGYIDTYFQVQEPKLRYRMIYYSHEMYCMGHLLEAAVAYHQVTGNQKILKVADKILDNLDQNFGYEDGKIKGADGHQEVEIGLLKYYELTGSKKALSLVEFLLDIRGQDPDFYKKELERNEREGLPIKYSKVPSDLYYMQAYAQPKNQRTAQGHAVRMLYMAAAMARLVVHNQDREIYEACKAIWRNIVDRKLYVTAGVGSTVHGEAFSGDYDLPNDTMYCETCASIALVYFAYEMYKFEPKVEYIDVIERALYNGILSGASIDGTHFFYVNPTEVHGAICDTNPGQGHVLYNRPQWYSCACCPPNFARTIGSVQRYFYTVDEAAQVVYGNLFAASEITCFDDQLSIVQQTSFPKQNEVSYEVKGNGKEYELRIRIPYWASNVKLELNQKVIHVPAEDGYVSFKREWQEDRLTLTFDTAVMSIRANARVIADANRLTVQKGPFVYCAEGVDNPYPLTAYRISAAAVKAAKTIGTTKDLSAVKELGIKALRIPAKVEEGGEGALYQFDTTVTFKEEELTLIPYYAWANRGTKDMMVWFHQYS</sequence>
<dbReference type="Pfam" id="PF20736">
    <property type="entry name" value="Glyco_hydro127M"/>
    <property type="match status" value="1"/>
</dbReference>
<dbReference type="Pfam" id="PF20737">
    <property type="entry name" value="Glyco_hydro127C"/>
    <property type="match status" value="1"/>
</dbReference>
<protein>
    <recommendedName>
        <fullName evidence="6">Glycoside hydrolase family 127 protein</fullName>
    </recommendedName>
</protein>
<feature type="domain" description="Non-reducing end beta-L-arabinofuranosidase-like GH127 catalytic" evidence="1">
    <location>
        <begin position="9"/>
        <end position="436"/>
    </location>
</feature>
<organism evidence="4 5">
    <name type="scientific">Faecalicatena contorta</name>
    <dbReference type="NCBI Taxonomy" id="39482"/>
    <lineage>
        <taxon>Bacteria</taxon>
        <taxon>Bacillati</taxon>
        <taxon>Bacillota</taxon>
        <taxon>Clostridia</taxon>
        <taxon>Lachnospirales</taxon>
        <taxon>Lachnospiraceae</taxon>
        <taxon>Faecalicatena</taxon>
    </lineage>
</organism>
<dbReference type="InterPro" id="IPR008928">
    <property type="entry name" value="6-hairpin_glycosidase_sf"/>
</dbReference>